<dbReference type="Pfam" id="PF01370">
    <property type="entry name" value="Epimerase"/>
    <property type="match status" value="1"/>
</dbReference>
<dbReference type="SUPFAM" id="SSF51735">
    <property type="entry name" value="NAD(P)-binding Rossmann-fold domains"/>
    <property type="match status" value="1"/>
</dbReference>
<dbReference type="InterPro" id="IPR001509">
    <property type="entry name" value="Epimerase_deHydtase"/>
</dbReference>
<dbReference type="InterPro" id="IPR051783">
    <property type="entry name" value="NAD(P)-dependent_oxidoreduct"/>
</dbReference>
<dbReference type="PANTHER" id="PTHR48079">
    <property type="entry name" value="PROTEIN YEEZ"/>
    <property type="match status" value="1"/>
</dbReference>
<dbReference type="Proteomes" id="UP000639606">
    <property type="component" value="Unassembled WGS sequence"/>
</dbReference>
<name>A0A918AK39_9PSEU</name>
<dbReference type="GO" id="GO:0005737">
    <property type="term" value="C:cytoplasm"/>
    <property type="evidence" value="ECO:0007669"/>
    <property type="project" value="TreeGrafter"/>
</dbReference>
<feature type="domain" description="NAD-dependent epimerase/dehydratase" evidence="1">
    <location>
        <begin position="3"/>
        <end position="202"/>
    </location>
</feature>
<keyword evidence="3" id="KW-1185">Reference proteome</keyword>
<evidence type="ECO:0000313" key="3">
    <source>
        <dbReference type="Proteomes" id="UP000639606"/>
    </source>
</evidence>
<reference evidence="2" key="1">
    <citation type="journal article" date="2014" name="Int. J. Syst. Evol. Microbiol.">
        <title>Complete genome sequence of Corynebacterium casei LMG S-19264T (=DSM 44701T), isolated from a smear-ripened cheese.</title>
        <authorList>
            <consortium name="US DOE Joint Genome Institute (JGI-PGF)"/>
            <person name="Walter F."/>
            <person name="Albersmeier A."/>
            <person name="Kalinowski J."/>
            <person name="Ruckert C."/>
        </authorList>
    </citation>
    <scope>NUCLEOTIDE SEQUENCE</scope>
    <source>
        <strain evidence="2">JCM 3313</strain>
    </source>
</reference>
<evidence type="ECO:0000313" key="2">
    <source>
        <dbReference type="EMBL" id="GGP47352.1"/>
    </source>
</evidence>
<dbReference type="Gene3D" id="3.40.50.720">
    <property type="entry name" value="NAD(P)-binding Rossmann-like Domain"/>
    <property type="match status" value="1"/>
</dbReference>
<dbReference type="RefSeq" id="WP_189222815.1">
    <property type="nucleotide sequence ID" value="NZ_BMRG01000003.1"/>
</dbReference>
<gene>
    <name evidence="2" type="ORF">GCM10010185_18920</name>
</gene>
<sequence length="294" mass="30963">MQILVIGAAGYAGRQVATALRRQGHSVLGMTRDTTSARATALTAAEVRPVAGDLADPASYRSHLREVDAVVHLSMDTNDPAGADLALFAELEAAGGPHLVYTTGCSSYGRVDAPVLDENTPGNPGGALYFRLELEQRLAASGLPHTVLRPGFIYGGEARTSQAGNWFAAGRSGRAVFYGDRAKSWTWVHVDDLAEAYTAVVAGIGGGLPSGEVFCVGEENPPTALEVFTACVRAAGHTGPVEFAPIEQAGWLDRAADHDEVMTSAKAREVLGWTPRHAGVLADVDTYYRAWAAS</sequence>
<comment type="caution">
    <text evidence="2">The sequence shown here is derived from an EMBL/GenBank/DDBJ whole genome shotgun (WGS) entry which is preliminary data.</text>
</comment>
<dbReference type="AlphaFoldDB" id="A0A918AK39"/>
<accession>A0A918AK39</accession>
<proteinExistence type="predicted"/>
<evidence type="ECO:0000259" key="1">
    <source>
        <dbReference type="Pfam" id="PF01370"/>
    </source>
</evidence>
<dbReference type="GO" id="GO:0004029">
    <property type="term" value="F:aldehyde dehydrogenase (NAD+) activity"/>
    <property type="evidence" value="ECO:0007669"/>
    <property type="project" value="TreeGrafter"/>
</dbReference>
<organism evidence="2 3">
    <name type="scientific">Saccharothrix coeruleofusca</name>
    <dbReference type="NCBI Taxonomy" id="33919"/>
    <lineage>
        <taxon>Bacteria</taxon>
        <taxon>Bacillati</taxon>
        <taxon>Actinomycetota</taxon>
        <taxon>Actinomycetes</taxon>
        <taxon>Pseudonocardiales</taxon>
        <taxon>Pseudonocardiaceae</taxon>
        <taxon>Saccharothrix</taxon>
    </lineage>
</organism>
<dbReference type="InterPro" id="IPR036291">
    <property type="entry name" value="NAD(P)-bd_dom_sf"/>
</dbReference>
<protein>
    <submittedName>
        <fullName evidence="2">NAD-dependent epimerase</fullName>
    </submittedName>
</protein>
<dbReference type="EMBL" id="BMRG01000003">
    <property type="protein sequence ID" value="GGP47352.1"/>
    <property type="molecule type" value="Genomic_DNA"/>
</dbReference>
<dbReference type="PANTHER" id="PTHR48079:SF6">
    <property type="entry name" value="NAD(P)-BINDING DOMAIN-CONTAINING PROTEIN-RELATED"/>
    <property type="match status" value="1"/>
</dbReference>
<reference evidence="2" key="2">
    <citation type="submission" date="2020-09" db="EMBL/GenBank/DDBJ databases">
        <authorList>
            <person name="Sun Q."/>
            <person name="Ohkuma M."/>
        </authorList>
    </citation>
    <scope>NUCLEOTIDE SEQUENCE</scope>
    <source>
        <strain evidence="2">JCM 3313</strain>
    </source>
</reference>